<comment type="caution">
    <text evidence="2">The sequence shown here is derived from an EMBL/GenBank/DDBJ whole genome shotgun (WGS) entry which is preliminary data.</text>
</comment>
<name>A0A412VGB7_9BACE</name>
<dbReference type="Proteomes" id="UP000283369">
    <property type="component" value="Unassembled WGS sequence"/>
</dbReference>
<reference evidence="2 3" key="2">
    <citation type="submission" date="2018-08" db="EMBL/GenBank/DDBJ databases">
        <title>A genome reference for cultivated species of the human gut microbiota.</title>
        <authorList>
            <person name="Zou Y."/>
            <person name="Xue W."/>
            <person name="Luo G."/>
        </authorList>
    </citation>
    <scope>NUCLEOTIDE SEQUENCE [LARGE SCALE GENOMIC DNA]</scope>
    <source>
        <strain evidence="2 3">AF14-7</strain>
    </source>
</reference>
<protein>
    <submittedName>
        <fullName evidence="2">Uncharacterized protein</fullName>
    </submittedName>
</protein>
<evidence type="ECO:0000313" key="2">
    <source>
        <dbReference type="EMBL" id="RGV04779.1"/>
    </source>
</evidence>
<organism evidence="2 3">
    <name type="scientific">Bacteroides xylanisolvens</name>
    <dbReference type="NCBI Taxonomy" id="371601"/>
    <lineage>
        <taxon>Bacteria</taxon>
        <taxon>Pseudomonadati</taxon>
        <taxon>Bacteroidota</taxon>
        <taxon>Bacteroidia</taxon>
        <taxon>Bacteroidales</taxon>
        <taxon>Bacteroidaceae</taxon>
        <taxon>Bacteroides</taxon>
    </lineage>
</organism>
<dbReference type="EMBL" id="QRYV01000084">
    <property type="protein sequence ID" value="RGV04779.1"/>
    <property type="molecule type" value="Genomic_DNA"/>
</dbReference>
<dbReference type="InterPro" id="IPR021223">
    <property type="entry name" value="AbiGi"/>
</dbReference>
<evidence type="ECO:0000313" key="4">
    <source>
        <dbReference type="Proteomes" id="UP000327007"/>
    </source>
</evidence>
<sequence length="292" mass="34528">MSIIHPNTLFHFTSKCSTLKLIVKSGLRFSYCFEEMSNGYGFAVPMICFCDIPLLRTLNHRHKYGSYMVGFDKKYLKDKMRLNINPVQYRSTFFLQMWNEDLYDKYIETTNSVFSNGVNKFINEHCLEDEINNKGLDFVFNSNEELSYEKDLLSLTAMLLKHNLVFSKKSESRKDKKIINNYDEREWRIIPLQYLENSPKWELKIKEEEYVKSRDFFNKSLSGNTNAYVTLKSTDLVNCINFIIVKKDQQIPSIIRLIRNSKSLFGCEEVTEEQRNLLISRVTSFETIENNY</sequence>
<reference evidence="1" key="3">
    <citation type="journal article" date="2019" name="bioRxiv">
        <title>Acquired interbacterial defense systems protect against interspecies antagonism in the human gut microbiome.</title>
        <authorList>
            <person name="Ross B.D."/>
            <person name="Verster A.J."/>
            <person name="Radey M.C."/>
            <person name="Schmidtke D.T."/>
            <person name="Pope C.E."/>
            <person name="Hoffman L.R."/>
            <person name="Hajjar A.M."/>
            <person name="Peterson S.B."/>
            <person name="Borenstein E."/>
            <person name="Mougous J.D."/>
        </authorList>
    </citation>
    <scope>NUCLEOTIDE SEQUENCE</scope>
    <source>
        <strain evidence="1">H204</strain>
    </source>
</reference>
<dbReference type="AlphaFoldDB" id="A0A412VGB7"/>
<proteinExistence type="predicted"/>
<dbReference type="RefSeq" id="WP_117811581.1">
    <property type="nucleotide sequence ID" value="NZ_CP041230.1"/>
</dbReference>
<reference evidence="1" key="4">
    <citation type="submission" date="2019-09" db="EMBL/GenBank/DDBJ databases">
        <authorList>
            <person name="Ross B.D."/>
            <person name="Verster A.J."/>
            <person name="Radey M.C."/>
            <person name="Schmidtke D.T."/>
            <person name="Pope C.E."/>
            <person name="Hoffman L.R."/>
            <person name="Hajjar A.M."/>
            <person name="Peterson S.B."/>
            <person name="Borenstein E."/>
            <person name="Mougous J.D."/>
        </authorList>
    </citation>
    <scope>NUCLEOTIDE SEQUENCE</scope>
    <source>
        <strain evidence="1">H204</strain>
    </source>
</reference>
<dbReference type="EMBL" id="VYQC01000001">
    <property type="protein sequence ID" value="KAA9050490.1"/>
    <property type="molecule type" value="Genomic_DNA"/>
</dbReference>
<dbReference type="Pfam" id="PF10899">
    <property type="entry name" value="AbiGi"/>
    <property type="match status" value="1"/>
</dbReference>
<evidence type="ECO:0000313" key="3">
    <source>
        <dbReference type="Proteomes" id="UP000283369"/>
    </source>
</evidence>
<evidence type="ECO:0000313" key="1">
    <source>
        <dbReference type="EMBL" id="KAA9050490.1"/>
    </source>
</evidence>
<accession>A0A412VGB7</accession>
<reference evidence="4" key="1">
    <citation type="journal article" date="2018" name="J. Anim. Genet.">
        <title>Acquired interbacterial defense systems protect against interspecies antagonism in the human gut microbiome.</title>
        <authorList>
            <person name="Ross B.D."/>
            <person name="Verster A.J."/>
            <person name="Radey M.C."/>
            <person name="Schmidtke D.T."/>
            <person name="Pope C.E."/>
            <person name="Hoffman L.R."/>
            <person name="Hajjar A."/>
            <person name="Peterson S.B."/>
            <person name="Borenstein E."/>
            <person name="Mougous J."/>
        </authorList>
    </citation>
    <scope>NUCLEOTIDE SEQUENCE [LARGE SCALE GENOMIC DNA]</scope>
    <source>
        <strain evidence="4">H204</strain>
    </source>
</reference>
<gene>
    <name evidence="2" type="ORF">DWW25_23350</name>
    <name evidence="1" type="ORF">F6S82_00620</name>
</gene>
<dbReference type="Proteomes" id="UP000327007">
    <property type="component" value="Unassembled WGS sequence"/>
</dbReference>